<dbReference type="RefSeq" id="WP_175232511.1">
    <property type="nucleotide sequence ID" value="NZ_CADIKH010000072.1"/>
</dbReference>
<dbReference type="Pfam" id="PF03958">
    <property type="entry name" value="Secretin_N"/>
    <property type="match status" value="2"/>
</dbReference>
<dbReference type="HAMAP" id="MF_02219">
    <property type="entry name" value="Type_III_secretin"/>
    <property type="match status" value="1"/>
</dbReference>
<dbReference type="GO" id="GO:0015627">
    <property type="term" value="C:type II protein secretion system complex"/>
    <property type="evidence" value="ECO:0007669"/>
    <property type="project" value="TreeGrafter"/>
</dbReference>
<sequence precursor="true">MKLMRAALFAALIYGGMIQVLDAAPVKWSGQSVHILVQGKDLKDVLRDFTASQGVTAQISPNVQGTVTGQFDMPPQRFFDTLAATFGFVWFYDGSVLTIASPNELTRQVVTLRYATTSQLEATLSKMGLTNNRYPLNSSADAHAAVVTGPPQYVQLVSDVARQLDQSVASQTSSVMRIFKLSHAWAADHSVQIDGKAVTVPGVATVLSKLFQQKGQSDAPSVAGVVASGGRRLKQLTDVGGNSNGGTYPPLPQNPGSQGGILGSLFNGKPPLPPGNADMGFGKDSGDPLSGGDGDAVAGDTGLPIIEADPATNSILIRDTPQHMDQYEPVIEELDKRRKVIEIEAQIIEIDDNALKQLGVDWRAHNSHVDFQTGTGTTQANGYNGFLDPSFGTTQLAGSFVANATPVGASISAVLGDAGRYLLARIDALQQSSEAKIEATPKVATLDNVEAVMANKTSFYVRVSGYASADLYNVVFGTSLRVLPMVVQENGKTMIKLNVHIEDGNFATGQEVDTIPIVTTTEINTQAYVGENQSLLIGGYSVNNRKKSVTGIPGLSEIPIIGELFRYHDDTNSHMERLFLITPRIISL</sequence>
<name>A0A6J5F843_9BURK</name>
<keyword evidence="3 4" id="KW-0813">Transport</keyword>
<dbReference type="NCBIfam" id="TIGR02516">
    <property type="entry name" value="type_III_yscC"/>
    <property type="match status" value="1"/>
</dbReference>
<dbReference type="Proteomes" id="UP000494363">
    <property type="component" value="Unassembled WGS sequence"/>
</dbReference>
<reference evidence="8 9" key="1">
    <citation type="submission" date="2020-04" db="EMBL/GenBank/DDBJ databases">
        <authorList>
            <person name="De Canck E."/>
        </authorList>
    </citation>
    <scope>NUCLEOTIDE SEQUENCE [LARGE SCALE GENOMIC DNA]</scope>
    <source>
        <strain evidence="8 9">LMG 29542</strain>
    </source>
</reference>
<evidence type="ECO:0000313" key="9">
    <source>
        <dbReference type="Proteomes" id="UP000494363"/>
    </source>
</evidence>
<feature type="chain" id="PRO_5027179637" description="Type 3 secretion system secretin" evidence="3">
    <location>
        <begin position="24"/>
        <end position="588"/>
    </location>
</feature>
<dbReference type="Pfam" id="PF00263">
    <property type="entry name" value="Secretin"/>
    <property type="match status" value="1"/>
</dbReference>
<dbReference type="InterPro" id="IPR050810">
    <property type="entry name" value="Bact_Secretion_Sys_Channel"/>
</dbReference>
<evidence type="ECO:0000313" key="8">
    <source>
        <dbReference type="EMBL" id="CAB3773306.1"/>
    </source>
</evidence>
<dbReference type="InterPro" id="IPR003522">
    <property type="entry name" value="T3SS_OM_pore_YscC"/>
</dbReference>
<feature type="region of interest" description="Disordered" evidence="5">
    <location>
        <begin position="242"/>
        <end position="291"/>
    </location>
</feature>
<dbReference type="Gene3D" id="3.30.1370.120">
    <property type="match status" value="2"/>
</dbReference>
<keyword evidence="9" id="KW-1185">Reference proteome</keyword>
<feature type="signal peptide" evidence="3">
    <location>
        <begin position="1"/>
        <end position="23"/>
    </location>
</feature>
<dbReference type="PANTHER" id="PTHR30332">
    <property type="entry name" value="PROBABLE GENERAL SECRETION PATHWAY PROTEIN D"/>
    <property type="match status" value="1"/>
</dbReference>
<comment type="subcellular location">
    <subcellularLocation>
        <location evidence="1 3 4">Cell outer membrane</location>
    </subcellularLocation>
</comment>
<comment type="similarity">
    <text evidence="3">Belongs to the bacterial secretin family. T3SS SctC subfamily.</text>
</comment>
<keyword evidence="2 3" id="KW-0732">Signal</keyword>
<dbReference type="AlphaFoldDB" id="A0A6J5F843"/>
<dbReference type="InterPro" id="IPR005644">
    <property type="entry name" value="NolW-like"/>
</dbReference>
<evidence type="ECO:0000256" key="3">
    <source>
        <dbReference type="HAMAP-Rule" id="MF_02219"/>
    </source>
</evidence>
<organism evidence="8 9">
    <name type="scientific">Paraburkholderia humisilvae</name>
    <dbReference type="NCBI Taxonomy" id="627669"/>
    <lineage>
        <taxon>Bacteria</taxon>
        <taxon>Pseudomonadati</taxon>
        <taxon>Pseudomonadota</taxon>
        <taxon>Betaproteobacteria</taxon>
        <taxon>Burkholderiales</taxon>
        <taxon>Burkholderiaceae</taxon>
        <taxon>Paraburkholderia</taxon>
    </lineage>
</organism>
<dbReference type="PANTHER" id="PTHR30332:SF5">
    <property type="entry name" value="SPI-1 TYPE 3 SECRETION SYSTEM SECRETIN"/>
    <property type="match status" value="1"/>
</dbReference>
<dbReference type="GO" id="GO:0009279">
    <property type="term" value="C:cell outer membrane"/>
    <property type="evidence" value="ECO:0007669"/>
    <property type="project" value="UniProtKB-SubCell"/>
</dbReference>
<comment type="subunit">
    <text evidence="3">The core secretion machinery of the T3SS is composed of approximately 20 different proteins, including cytoplasmic components, a base, an export apparatus and a needle. This subunit is part of the base, which anchors the injectisome in the bacterial cell envelope. Forms a stable homooligomeric complex.</text>
</comment>
<keyword evidence="3" id="KW-0472">Membrane</keyword>
<keyword evidence="3" id="KW-0811">Translocation</keyword>
<proteinExistence type="inferred from homology"/>
<evidence type="ECO:0000259" key="7">
    <source>
        <dbReference type="Pfam" id="PF03958"/>
    </source>
</evidence>
<dbReference type="InterPro" id="IPR004846">
    <property type="entry name" value="T2SS/T3SS_dom"/>
</dbReference>
<evidence type="ECO:0000259" key="6">
    <source>
        <dbReference type="Pfam" id="PF00263"/>
    </source>
</evidence>
<accession>A0A6J5F843</accession>
<keyword evidence="3" id="KW-0998">Cell outer membrane</keyword>
<dbReference type="InterPro" id="IPR038591">
    <property type="entry name" value="NolW-like_sf"/>
</dbReference>
<evidence type="ECO:0000256" key="2">
    <source>
        <dbReference type="ARBA" id="ARBA00022729"/>
    </source>
</evidence>
<comment type="function">
    <text evidence="3">Component of the type III secretion system (T3SS), also called injectisome, which is used to inject bacterial effector proteins into eukaryotic host cells. Forms a ring-shaped multimeric structure with an apparent central pore in the outer membrane.</text>
</comment>
<dbReference type="EMBL" id="CADIKH010000072">
    <property type="protein sequence ID" value="CAB3773306.1"/>
    <property type="molecule type" value="Genomic_DNA"/>
</dbReference>
<gene>
    <name evidence="8" type="primary">sctC_14</name>
    <name evidence="3" type="synonym">sctC</name>
    <name evidence="8" type="ORF">LMG29542_07183</name>
</gene>
<feature type="domain" description="NolW-like" evidence="7">
    <location>
        <begin position="108"/>
        <end position="167"/>
    </location>
</feature>
<evidence type="ECO:0000256" key="4">
    <source>
        <dbReference type="RuleBase" id="RU004004"/>
    </source>
</evidence>
<dbReference type="PRINTS" id="PR01337">
    <property type="entry name" value="TYPE3OMGPROT"/>
</dbReference>
<evidence type="ECO:0000256" key="5">
    <source>
        <dbReference type="SAM" id="MobiDB-lite"/>
    </source>
</evidence>
<feature type="domain" description="NolW-like" evidence="7">
    <location>
        <begin position="176"/>
        <end position="339"/>
    </location>
</feature>
<protein>
    <recommendedName>
        <fullName evidence="3">Type 3 secretion system secretin</fullName>
        <shortName evidence="3">T3SS secretin</shortName>
    </recommendedName>
</protein>
<dbReference type="Gene3D" id="3.55.50.30">
    <property type="match status" value="1"/>
</dbReference>
<dbReference type="GO" id="GO:0030257">
    <property type="term" value="C:type III protein secretion system complex"/>
    <property type="evidence" value="ECO:0007669"/>
    <property type="project" value="UniProtKB-UniRule"/>
</dbReference>
<keyword evidence="3" id="KW-0653">Protein transport</keyword>
<dbReference type="GO" id="GO:0030254">
    <property type="term" value="P:protein secretion by the type III secretion system"/>
    <property type="evidence" value="ECO:0007669"/>
    <property type="project" value="UniProtKB-UniRule"/>
</dbReference>
<evidence type="ECO:0000256" key="1">
    <source>
        <dbReference type="ARBA" id="ARBA00004442"/>
    </source>
</evidence>
<feature type="domain" description="Type II/III secretion system secretin-like" evidence="6">
    <location>
        <begin position="428"/>
        <end position="586"/>
    </location>
</feature>